<keyword evidence="6" id="KW-0677">Repeat</keyword>
<reference evidence="17" key="1">
    <citation type="journal article" name="BMC Genomics">
        <title>Long-read sequencing and de novo genome assembly of marine medaka (Oryzias melastigma).</title>
        <authorList>
            <person name="Liang P."/>
            <person name="Saqib H.S.A."/>
            <person name="Ni X."/>
            <person name="Shen Y."/>
        </authorList>
    </citation>
    <scope>NUCLEOTIDE SEQUENCE</scope>
    <source>
        <strain evidence="17">Bigg-433</strain>
    </source>
</reference>
<proteinExistence type="inferred from homology"/>
<evidence type="ECO:0000256" key="8">
    <source>
        <dbReference type="ARBA" id="ARBA00022889"/>
    </source>
</evidence>
<feature type="compositionally biased region" description="Basic and acidic residues" evidence="14">
    <location>
        <begin position="728"/>
        <end position="746"/>
    </location>
</feature>
<comment type="similarity">
    <text evidence="3">Belongs to the zyxin/ajuba family.</text>
</comment>
<dbReference type="GO" id="GO:0046872">
    <property type="term" value="F:metal ion binding"/>
    <property type="evidence" value="ECO:0007669"/>
    <property type="project" value="UniProtKB-KW"/>
</dbReference>
<keyword evidence="15" id="KW-0812">Transmembrane</keyword>
<keyword evidence="15" id="KW-1133">Transmembrane helix</keyword>
<feature type="compositionally biased region" description="Pro residues" evidence="14">
    <location>
        <begin position="17"/>
        <end position="35"/>
    </location>
</feature>
<keyword evidence="8" id="KW-0130">Cell adhesion</keyword>
<gene>
    <name evidence="17" type="ORF">FQA47_012112</name>
</gene>
<comment type="subcellular location">
    <subcellularLocation>
        <location evidence="2">Cell junction</location>
        <location evidence="2">Focal adhesion</location>
    </subcellularLocation>
    <subcellularLocation>
        <location evidence="1">Cytoplasm</location>
        <location evidence="1">Cytoskeleton</location>
    </subcellularLocation>
</comment>
<dbReference type="GO" id="GO:0005925">
    <property type="term" value="C:focal adhesion"/>
    <property type="evidence" value="ECO:0007669"/>
    <property type="project" value="UniProtKB-SubCell"/>
</dbReference>
<organism evidence="17 18">
    <name type="scientific">Oryzias melastigma</name>
    <name type="common">Marine medaka</name>
    <dbReference type="NCBI Taxonomy" id="30732"/>
    <lineage>
        <taxon>Eukaryota</taxon>
        <taxon>Metazoa</taxon>
        <taxon>Chordata</taxon>
        <taxon>Craniata</taxon>
        <taxon>Vertebrata</taxon>
        <taxon>Euteleostomi</taxon>
        <taxon>Actinopterygii</taxon>
        <taxon>Neopterygii</taxon>
        <taxon>Teleostei</taxon>
        <taxon>Neoteleostei</taxon>
        <taxon>Acanthomorphata</taxon>
        <taxon>Ovalentaria</taxon>
        <taxon>Atherinomorphae</taxon>
        <taxon>Beloniformes</taxon>
        <taxon>Adrianichthyidae</taxon>
        <taxon>Oryziinae</taxon>
        <taxon>Oryzias</taxon>
    </lineage>
</organism>
<feature type="compositionally biased region" description="Pro residues" evidence="14">
    <location>
        <begin position="131"/>
        <end position="144"/>
    </location>
</feature>
<dbReference type="InterPro" id="IPR001781">
    <property type="entry name" value="Znf_LIM"/>
</dbReference>
<dbReference type="Proteomes" id="UP000646548">
    <property type="component" value="Unassembled WGS sequence"/>
</dbReference>
<evidence type="ECO:0000313" key="18">
    <source>
        <dbReference type="Proteomes" id="UP000646548"/>
    </source>
</evidence>
<feature type="compositionally biased region" description="Pro residues" evidence="14">
    <location>
        <begin position="44"/>
        <end position="57"/>
    </location>
</feature>
<feature type="region of interest" description="Disordered" evidence="14">
    <location>
        <begin position="718"/>
        <end position="746"/>
    </location>
</feature>
<dbReference type="InterPro" id="IPR000718">
    <property type="entry name" value="Peptidase_M13"/>
</dbReference>
<feature type="compositionally biased region" description="Pro residues" evidence="14">
    <location>
        <begin position="263"/>
        <end position="273"/>
    </location>
</feature>
<feature type="domain" description="LIM zinc-binding" evidence="16">
    <location>
        <begin position="466"/>
        <end position="536"/>
    </location>
</feature>
<feature type="domain" description="LIM zinc-binding" evidence="16">
    <location>
        <begin position="346"/>
        <end position="407"/>
    </location>
</feature>
<evidence type="ECO:0000256" key="15">
    <source>
        <dbReference type="SAM" id="Phobius"/>
    </source>
</evidence>
<dbReference type="GO" id="GO:0007229">
    <property type="term" value="P:integrin-mediated signaling pathway"/>
    <property type="evidence" value="ECO:0007669"/>
    <property type="project" value="TreeGrafter"/>
</dbReference>
<evidence type="ECO:0000256" key="14">
    <source>
        <dbReference type="SAM" id="MobiDB-lite"/>
    </source>
</evidence>
<dbReference type="GO" id="GO:0006508">
    <property type="term" value="P:proteolysis"/>
    <property type="evidence" value="ECO:0007669"/>
    <property type="project" value="InterPro"/>
</dbReference>
<dbReference type="GO" id="GO:0007155">
    <property type="term" value="P:cell adhesion"/>
    <property type="evidence" value="ECO:0007669"/>
    <property type="project" value="UniProtKB-KW"/>
</dbReference>
<dbReference type="Gene3D" id="2.10.110.10">
    <property type="entry name" value="Cysteine Rich Protein"/>
    <property type="match status" value="3"/>
</dbReference>
<dbReference type="InterPro" id="IPR042089">
    <property type="entry name" value="Peptidase_M13_dom_2"/>
</dbReference>
<dbReference type="Pfam" id="PF00412">
    <property type="entry name" value="LIM"/>
    <property type="match status" value="3"/>
</dbReference>
<feature type="compositionally biased region" description="Basic and acidic residues" evidence="14">
    <location>
        <begin position="73"/>
        <end position="84"/>
    </location>
</feature>
<evidence type="ECO:0000313" key="17">
    <source>
        <dbReference type="EMBL" id="KAF6735117.1"/>
    </source>
</evidence>
<dbReference type="PROSITE" id="PS50023">
    <property type="entry name" value="LIM_DOMAIN_2"/>
    <property type="match status" value="3"/>
</dbReference>
<dbReference type="GO" id="GO:0001725">
    <property type="term" value="C:stress fiber"/>
    <property type="evidence" value="ECO:0007669"/>
    <property type="project" value="TreeGrafter"/>
</dbReference>
<evidence type="ECO:0000256" key="4">
    <source>
        <dbReference type="ARBA" id="ARBA00022490"/>
    </source>
</evidence>
<evidence type="ECO:0000256" key="6">
    <source>
        <dbReference type="ARBA" id="ARBA00022737"/>
    </source>
</evidence>
<evidence type="ECO:0000256" key="9">
    <source>
        <dbReference type="ARBA" id="ARBA00022949"/>
    </source>
</evidence>
<keyword evidence="5 13" id="KW-0479">Metal-binding</keyword>
<feature type="region of interest" description="Disordered" evidence="14">
    <location>
        <begin position="201"/>
        <end position="300"/>
    </location>
</feature>
<evidence type="ECO:0000256" key="10">
    <source>
        <dbReference type="ARBA" id="ARBA00023038"/>
    </source>
</evidence>
<keyword evidence="9" id="KW-0965">Cell junction</keyword>
<protein>
    <recommendedName>
        <fullName evidence="12">Zyxin</fullName>
    </recommendedName>
</protein>
<feature type="domain" description="LIM zinc-binding" evidence="16">
    <location>
        <begin position="408"/>
        <end position="465"/>
    </location>
</feature>
<evidence type="ECO:0000256" key="3">
    <source>
        <dbReference type="ARBA" id="ARBA00009611"/>
    </source>
</evidence>
<dbReference type="Gene3D" id="1.10.1380.10">
    <property type="entry name" value="Neutral endopeptidase , domain2"/>
    <property type="match status" value="1"/>
</dbReference>
<evidence type="ECO:0000256" key="2">
    <source>
        <dbReference type="ARBA" id="ARBA00004246"/>
    </source>
</evidence>
<sequence>MDDDLPAPPSECQITPPAFPAPPPVADDLPLPAPPEESVCSPTCPSPPPPPPPPPLPASGTAVAGGAWNPQRPMEKQTSFDKQLDSLTDLLSEMETKGPFNPKLPSQYSSAPAPKFAAPPPTAPKPALSFLPPPEMGDRPPPAPWAEELKARTNRQANHNSAPNAGAQGFAKAAEVGSKPGFGGKVVTSSASLAQKINQNLNQPAAPINNVPKPSAPAASRSFPAPSGAPPAAPAALVNHMSGAAAPNNTKSSPFGSKINANQPPPAAVPPPQMKTVASPPAPYSQPMKTTPASTPSPPNPIPVKGGQGGGMPLNMREVEELEKMAQDFIKTMDTQPPVIAAPPTEVCGKCGEALSHTQPAVKAMDKLFHSNCFSCMSCHRPLQGMQFYDRNGSPQCEDCYKNSLAMCFRCGERITDRVLKAVGQSFHAHCFRCSTCSCVLEGAPFITDDNNNPYCVQDYHRRFSPLCVSCNEPIVPAPGSEETVRVVALDKNFHLKCYRCEDCARPLSIEADENGCYPLDGKILCMKCHTKRAALAAKHIESGFTCELDLHFNNRARMSETSIELMPQLPVLSSSQPDSEKVLQPPALFQLPLTSQDPQQLQQQSQLQSELQQQELSETNAEQQAESVCVKQKRLLLLLLGLSFSIAVLGLIFYIHHIFYAERRTHMPPVTPCLSKACQRAAARLSTATDPFTQTCDHFLSKCGSDRLLLTNLGRHRGQGIPGHPQNLKEKSQRPKGEKKVRGLNEERLQSRKTLLLEYLKEILETKENSYSSAVQKTMDFYRSCLDTSSIESAGEEPFLTLIQKLGGWPVSGIWNKTDFNSTLALLMRDYATFPFFNLNVGKDLNESTSGTTKRRYIQIDQPDLLIPIEWNSKIEKSGAKAETLRPFLTLCQKYLTLLGSPETTSRIHVYMFISLSSELAVAASPLQYRLLKGQLHQRMSIEDLQRQAPAIDWLGCLQAVFHPLSLSKDDHVVLHNLPYIVPHVSDHYQMAEQA</sequence>
<dbReference type="GO" id="GO:0004222">
    <property type="term" value="F:metalloendopeptidase activity"/>
    <property type="evidence" value="ECO:0007669"/>
    <property type="project" value="InterPro"/>
</dbReference>
<dbReference type="FunFam" id="2.10.110.10:FF:000057">
    <property type="entry name" value="Zyxin"/>
    <property type="match status" value="1"/>
</dbReference>
<dbReference type="PANTHER" id="PTHR24212:SF1">
    <property type="entry name" value="ZYXIN"/>
    <property type="match status" value="1"/>
</dbReference>
<evidence type="ECO:0000256" key="1">
    <source>
        <dbReference type="ARBA" id="ARBA00004245"/>
    </source>
</evidence>
<comment type="caution">
    <text evidence="17">The sequence shown here is derived from an EMBL/GenBank/DDBJ whole genome shotgun (WGS) entry which is preliminary data.</text>
</comment>
<evidence type="ECO:0000256" key="12">
    <source>
        <dbReference type="ARBA" id="ARBA00039396"/>
    </source>
</evidence>
<dbReference type="PROSITE" id="PS51885">
    <property type="entry name" value="NEPRILYSIN"/>
    <property type="match status" value="1"/>
</dbReference>
<dbReference type="AlphaFoldDB" id="A0A834KY35"/>
<keyword evidence="4" id="KW-0963">Cytoplasm</keyword>
<dbReference type="PANTHER" id="PTHR24212">
    <property type="entry name" value="ZYXIN/TRIP6"/>
    <property type="match status" value="1"/>
</dbReference>
<evidence type="ECO:0000256" key="11">
    <source>
        <dbReference type="ARBA" id="ARBA00023212"/>
    </source>
</evidence>
<dbReference type="InterPro" id="IPR008753">
    <property type="entry name" value="Peptidase_M13_N"/>
</dbReference>
<dbReference type="SUPFAM" id="SSF57716">
    <property type="entry name" value="Glucocorticoid receptor-like (DNA-binding domain)"/>
    <property type="match status" value="2"/>
</dbReference>
<evidence type="ECO:0000256" key="7">
    <source>
        <dbReference type="ARBA" id="ARBA00022833"/>
    </source>
</evidence>
<evidence type="ECO:0000256" key="5">
    <source>
        <dbReference type="ARBA" id="ARBA00022723"/>
    </source>
</evidence>
<keyword evidence="10 13" id="KW-0440">LIM domain</keyword>
<dbReference type="GO" id="GO:0007179">
    <property type="term" value="P:transforming growth factor beta receptor signaling pathway"/>
    <property type="evidence" value="ECO:0007669"/>
    <property type="project" value="TreeGrafter"/>
</dbReference>
<evidence type="ECO:0000256" key="13">
    <source>
        <dbReference type="PROSITE-ProRule" id="PRU00125"/>
    </source>
</evidence>
<feature type="transmembrane region" description="Helical" evidence="15">
    <location>
        <begin position="636"/>
        <end position="656"/>
    </location>
</feature>
<dbReference type="EMBL" id="WKFB01000117">
    <property type="protein sequence ID" value="KAF6735117.1"/>
    <property type="molecule type" value="Genomic_DNA"/>
</dbReference>
<dbReference type="SMART" id="SM00132">
    <property type="entry name" value="LIM"/>
    <property type="match status" value="3"/>
</dbReference>
<feature type="compositionally biased region" description="Low complexity" evidence="14">
    <location>
        <begin position="212"/>
        <end position="226"/>
    </location>
</feature>
<name>A0A834KY35_ORYME</name>
<evidence type="ECO:0000259" key="16">
    <source>
        <dbReference type="PROSITE" id="PS50023"/>
    </source>
</evidence>
<keyword evidence="15" id="KW-0472">Membrane</keyword>
<dbReference type="Pfam" id="PF05649">
    <property type="entry name" value="Peptidase_M13_N"/>
    <property type="match status" value="1"/>
</dbReference>
<keyword evidence="7 13" id="KW-0862">Zinc</keyword>
<dbReference type="SUPFAM" id="SSF55486">
    <property type="entry name" value="Metalloproteases ('zincins'), catalytic domain"/>
    <property type="match status" value="1"/>
</dbReference>
<dbReference type="GO" id="GO:0005737">
    <property type="term" value="C:cytoplasm"/>
    <property type="evidence" value="ECO:0007669"/>
    <property type="project" value="TreeGrafter"/>
</dbReference>
<feature type="region of interest" description="Disordered" evidence="14">
    <location>
        <begin position="1"/>
        <end position="186"/>
    </location>
</feature>
<accession>A0A834KY35</accession>
<keyword evidence="11" id="KW-0206">Cytoskeleton</keyword>
<dbReference type="CDD" id="cd09435">
    <property type="entry name" value="LIM3_Zyxin"/>
    <property type="match status" value="1"/>
</dbReference>
<feature type="compositionally biased region" description="Polar residues" evidence="14">
    <location>
        <begin position="154"/>
        <end position="163"/>
    </location>
</feature>